<keyword evidence="2" id="KW-0812">Transmembrane</keyword>
<name>A0A932DSP3_9BACT</name>
<dbReference type="Proteomes" id="UP000709672">
    <property type="component" value="Unassembled WGS sequence"/>
</dbReference>
<feature type="transmembrane region" description="Helical" evidence="2">
    <location>
        <begin position="157"/>
        <end position="182"/>
    </location>
</feature>
<evidence type="ECO:0000313" key="3">
    <source>
        <dbReference type="EMBL" id="MBI2466094.1"/>
    </source>
</evidence>
<feature type="transmembrane region" description="Helical" evidence="2">
    <location>
        <begin position="89"/>
        <end position="107"/>
    </location>
</feature>
<evidence type="ECO:0000256" key="2">
    <source>
        <dbReference type="SAM" id="Phobius"/>
    </source>
</evidence>
<comment type="caution">
    <text evidence="3">The sequence shown here is derived from an EMBL/GenBank/DDBJ whole genome shotgun (WGS) entry which is preliminary data.</text>
</comment>
<protein>
    <submittedName>
        <fullName evidence="3">Uncharacterized protein</fullName>
    </submittedName>
</protein>
<feature type="transmembrane region" description="Helical" evidence="2">
    <location>
        <begin position="272"/>
        <end position="290"/>
    </location>
</feature>
<feature type="transmembrane region" description="Helical" evidence="2">
    <location>
        <begin position="218"/>
        <end position="242"/>
    </location>
</feature>
<feature type="region of interest" description="Disordered" evidence="1">
    <location>
        <begin position="581"/>
        <end position="604"/>
    </location>
</feature>
<reference evidence="3" key="1">
    <citation type="submission" date="2020-07" db="EMBL/GenBank/DDBJ databases">
        <title>Huge and variable diversity of episymbiotic CPR bacteria and DPANN archaea in groundwater ecosystems.</title>
        <authorList>
            <person name="He C.Y."/>
            <person name="Keren R."/>
            <person name="Whittaker M."/>
            <person name="Farag I.F."/>
            <person name="Doudna J."/>
            <person name="Cate J.H.D."/>
            <person name="Banfield J.F."/>
        </authorList>
    </citation>
    <scope>NUCLEOTIDE SEQUENCE</scope>
    <source>
        <strain evidence="3">NC_groundwater_418_Ag_B-0.1um_45_10</strain>
    </source>
</reference>
<proteinExistence type="predicted"/>
<dbReference type="AlphaFoldDB" id="A0A932DSP3"/>
<organism evidence="3 4">
    <name type="scientific">Candidatus Sungiibacteriota bacterium</name>
    <dbReference type="NCBI Taxonomy" id="2750080"/>
    <lineage>
        <taxon>Bacteria</taxon>
        <taxon>Candidatus Sungiibacteriota</taxon>
    </lineage>
</organism>
<evidence type="ECO:0000256" key="1">
    <source>
        <dbReference type="SAM" id="MobiDB-lite"/>
    </source>
</evidence>
<keyword evidence="2" id="KW-1133">Transmembrane helix</keyword>
<dbReference type="EMBL" id="JACPHQ010000034">
    <property type="protein sequence ID" value="MBI2466094.1"/>
    <property type="molecule type" value="Genomic_DNA"/>
</dbReference>
<feature type="transmembrane region" description="Helical" evidence="2">
    <location>
        <begin position="188"/>
        <end position="206"/>
    </location>
</feature>
<keyword evidence="2" id="KW-0472">Membrane</keyword>
<accession>A0A932DSP3</accession>
<evidence type="ECO:0000313" key="4">
    <source>
        <dbReference type="Proteomes" id="UP000709672"/>
    </source>
</evidence>
<feature type="transmembrane region" description="Helical" evidence="2">
    <location>
        <begin position="9"/>
        <end position="37"/>
    </location>
</feature>
<feature type="transmembrane region" description="Helical" evidence="2">
    <location>
        <begin position="57"/>
        <end position="77"/>
    </location>
</feature>
<gene>
    <name evidence="3" type="ORF">HYV66_02620</name>
</gene>
<sequence length="604" mass="64614">MVKYALDILLAIVTAVIDFIGTILITATGSIVSYVFSFQKFVSVPIVQIGWTISRDLANMAFILIMLVIAFGTVLRLEQYSVKKLIPKLVVAALLINFSLIICGAVIDFGNSLARFFVSGGQPGNVVDIAGGIMGAMRAGAIAQLRNSTVLDSPVTTILMVSAGQLIMYIVIAFTLLALAGVMVSRIIKLWILIIFAPFAWVARAIPGKGSGYASKWWAEFFGLAVFFPVSISFFVFLAILAGATFNSSGFESIANADDLGGFWSTILPETFFSTIMQFLVVVALLWIGLDQAGKAGTIGGNMVVKWAGGAQKWALGKVKSGAKSLPGTAVKLADRKTGGAASRFMSGAFEKLEKTSVIGRAMGGPGAHAARQKKILDLEKGKISKLRPQDLKAIVDQAAVTPQGMARRAAAISLLAEKNQLDDNHIKYLQSYATAGGNMKDVLEHRLDWSFNENIQKIMAQTAGPDQARWLQITQETGTAKDELLKGLIKEKLIPTKTEDFAKLQKQAVTGGEGTAADEIKKLIAEQLGNQGKLYGNSLNALANKNEESYHQLIQYLNQPTVLGSLKQNVRQHILGGPAAQTLGTAPTEPTPAAQPAPGQTTP</sequence>